<feature type="binding site" evidence="7">
    <location>
        <begin position="216"/>
        <end position="218"/>
    </location>
    <ligand>
        <name>ATP</name>
        <dbReference type="ChEBI" id="CHEBI:30616"/>
    </ligand>
</feature>
<dbReference type="InterPro" id="IPR047090">
    <property type="entry name" value="AspRS_core"/>
</dbReference>
<dbReference type="PROSITE" id="PS50862">
    <property type="entry name" value="AA_TRNA_LIGASE_II"/>
    <property type="match status" value="1"/>
</dbReference>
<keyword evidence="7" id="KW-0963">Cytoplasm</keyword>
<dbReference type="PANTHER" id="PTHR22594">
    <property type="entry name" value="ASPARTYL/LYSYL-TRNA SYNTHETASE"/>
    <property type="match status" value="1"/>
</dbReference>
<reference evidence="10 11" key="1">
    <citation type="submission" date="2017-02" db="EMBL/GenBank/DDBJ databases">
        <title>The new phylogeny of genus Mycobacterium.</title>
        <authorList>
            <person name="Tortoli E."/>
            <person name="Trovato A."/>
            <person name="Cirillo D.M."/>
        </authorList>
    </citation>
    <scope>NUCLEOTIDE SEQUENCE [LARGE SCALE GENOMIC DNA]</scope>
    <source>
        <strain evidence="10 11">IP1130001</strain>
    </source>
</reference>
<organism evidence="10 11">
    <name type="scientific">Mycobacterium malmoense</name>
    <dbReference type="NCBI Taxonomy" id="1780"/>
    <lineage>
        <taxon>Bacteria</taxon>
        <taxon>Bacillati</taxon>
        <taxon>Actinomycetota</taxon>
        <taxon>Actinomycetes</taxon>
        <taxon>Mycobacteriales</taxon>
        <taxon>Mycobacteriaceae</taxon>
        <taxon>Mycobacterium</taxon>
    </lineage>
</organism>
<dbReference type="NCBIfam" id="NF001750">
    <property type="entry name" value="PRK00476.1"/>
    <property type="match status" value="1"/>
</dbReference>
<evidence type="ECO:0000256" key="7">
    <source>
        <dbReference type="HAMAP-Rule" id="MF_00044"/>
    </source>
</evidence>
<dbReference type="InterPro" id="IPR004365">
    <property type="entry name" value="NA-bd_OB_tRNA"/>
</dbReference>
<dbReference type="EMBL" id="MVHV01000019">
    <property type="protein sequence ID" value="ORA80063.1"/>
    <property type="molecule type" value="Genomic_DNA"/>
</dbReference>
<dbReference type="PRINTS" id="PR01042">
    <property type="entry name" value="TRNASYNTHASP"/>
</dbReference>
<feature type="region of interest" description="Aspartate" evidence="7">
    <location>
        <begin position="194"/>
        <end position="197"/>
    </location>
</feature>
<comment type="function">
    <text evidence="7">Aspartyl-tRNA synthetase with relaxed tRNA specificity since it is able to aspartylate not only its cognate tRNA(Asp) but also tRNA(Asn). Reaction proceeds in two steps: L-aspartate is first activated by ATP to form Asp-AMP and then transferred to the acceptor end of tRNA(Asp/Asn).</text>
</comment>
<proteinExistence type="inferred from homology"/>
<dbReference type="InterPro" id="IPR012340">
    <property type="entry name" value="NA-bd_OB-fold"/>
</dbReference>
<keyword evidence="11" id="KW-1185">Reference proteome</keyword>
<dbReference type="Pfam" id="PF00152">
    <property type="entry name" value="tRNA-synt_2"/>
    <property type="match status" value="1"/>
</dbReference>
<dbReference type="SUPFAM" id="SSF55681">
    <property type="entry name" value="Class II aaRS and biotin synthetases"/>
    <property type="match status" value="1"/>
</dbReference>
<accession>A0ABX3SNR4</accession>
<sequence>MLRSHVAGSLRSSDAGQKVTLAGWVARRRDHGGVIFIDLRDASGVAQVVFRVEDVLAQAHRLRAEFCIAVSGVVEIRPEGNANPEIATGDIEINATSLTVLGESAPLPFQLDEPAGEELRLKYRYLDLRRDGPAAAIRLRSKVNAAARSVLAGLDFVEIETPTITRSTPEGARDFLVPARLHPGSFYALPQSPQLFKQLLMVAGMERYYQIARCYRDEDFRADRQPEFTQLDMEMSFVDAEDVIAISEEILSALWALIGYTIPTPIPRIAYADAMRRFGSDKPDLRFGLELVECGEFFKDTTFRVFQAPYVGAVVMPGGASQPRRALDGWQEWAKQRGHRGLAYVLVADDGELGGPVAKNLTDAERAGLAAHVGAKPGDCIFFSAGPVKSSRALLGAARGEIATRLGLIDPDAWAFVWVVDPPLFEPAEEATAAGDVAVGSGAWTAVHHAFTSPKPEYEDAVDTDPGRVPADAYDIVCNGHEIGGGSIRIHRRDIQERVFAVMGLDKAEAQEKFGFLLEAFTFGAPPHGGIAFGWDRIVALLAGADSIREVIAFPKTGGGVDPLTDAPAPITAQQRKESGIDARPEPVDGA</sequence>
<keyword evidence="5 7" id="KW-0648">Protein biosynthesis</keyword>
<evidence type="ECO:0000256" key="1">
    <source>
        <dbReference type="ARBA" id="ARBA00006303"/>
    </source>
</evidence>
<dbReference type="GO" id="GO:0016874">
    <property type="term" value="F:ligase activity"/>
    <property type="evidence" value="ECO:0007669"/>
    <property type="project" value="UniProtKB-KW"/>
</dbReference>
<dbReference type="InterPro" id="IPR004115">
    <property type="entry name" value="GAD-like_sf"/>
</dbReference>
<feature type="site" description="Important for tRNA non-discrimination" evidence="7">
    <location>
        <position position="31"/>
    </location>
</feature>
<dbReference type="InterPro" id="IPR029351">
    <property type="entry name" value="GAD_dom"/>
</dbReference>
<evidence type="ECO:0000256" key="4">
    <source>
        <dbReference type="ARBA" id="ARBA00022840"/>
    </source>
</evidence>
<evidence type="ECO:0000256" key="3">
    <source>
        <dbReference type="ARBA" id="ARBA00022741"/>
    </source>
</evidence>
<comment type="subunit">
    <text evidence="7">Homodimer.</text>
</comment>
<evidence type="ECO:0000259" key="9">
    <source>
        <dbReference type="PROSITE" id="PS50862"/>
    </source>
</evidence>
<feature type="domain" description="Aminoacyl-transfer RNA synthetases class-II family profile" evidence="9">
    <location>
        <begin position="137"/>
        <end position="555"/>
    </location>
</feature>
<dbReference type="InterPro" id="IPR002312">
    <property type="entry name" value="Asp/Asn-tRNA-synth_IIb"/>
</dbReference>
<dbReference type="CDD" id="cd04317">
    <property type="entry name" value="EcAspRS_like_N"/>
    <property type="match status" value="1"/>
</dbReference>
<dbReference type="InterPro" id="IPR004524">
    <property type="entry name" value="Asp-tRNA-ligase_1"/>
</dbReference>
<dbReference type="Proteomes" id="UP000243140">
    <property type="component" value="Unassembled WGS sequence"/>
</dbReference>
<dbReference type="HAMAP" id="MF_00044">
    <property type="entry name" value="Asp_tRNA_synth_type1"/>
    <property type="match status" value="1"/>
</dbReference>
<keyword evidence="2 7" id="KW-0436">Ligase</keyword>
<protein>
    <recommendedName>
        <fullName evidence="7">Aspartate--tRNA(Asp/Asn) ligase</fullName>
        <ecNumber evidence="7">6.1.1.23</ecNumber>
    </recommendedName>
    <alternativeName>
        <fullName evidence="7">Aspartyl-tRNA synthetase</fullName>
        <shortName evidence="7">AspRS</shortName>
    </alternativeName>
    <alternativeName>
        <fullName evidence="7">Non-discriminating aspartyl-tRNA synthetase</fullName>
        <shortName evidence="7">ND-AspRS</shortName>
    </alternativeName>
</protein>
<feature type="site" description="Important for tRNA non-discrimination" evidence="7">
    <location>
        <position position="80"/>
    </location>
</feature>
<dbReference type="SUPFAM" id="SSF55261">
    <property type="entry name" value="GAD domain-like"/>
    <property type="match status" value="1"/>
</dbReference>
<feature type="binding site" evidence="7">
    <location>
        <position position="489"/>
    </location>
    <ligand>
        <name>L-aspartate</name>
        <dbReference type="ChEBI" id="CHEBI:29991"/>
    </ligand>
</feature>
<feature type="binding site" evidence="7">
    <location>
        <position position="225"/>
    </location>
    <ligand>
        <name>ATP</name>
        <dbReference type="ChEBI" id="CHEBI:30616"/>
    </ligand>
</feature>
<dbReference type="PANTHER" id="PTHR22594:SF5">
    <property type="entry name" value="ASPARTATE--TRNA LIGASE, MITOCHONDRIAL"/>
    <property type="match status" value="1"/>
</dbReference>
<dbReference type="Gene3D" id="2.40.50.140">
    <property type="entry name" value="Nucleic acid-binding proteins"/>
    <property type="match status" value="1"/>
</dbReference>
<dbReference type="InterPro" id="IPR006195">
    <property type="entry name" value="aa-tRNA-synth_II"/>
</dbReference>
<feature type="binding site" evidence="7">
    <location>
        <begin position="534"/>
        <end position="537"/>
    </location>
    <ligand>
        <name>ATP</name>
        <dbReference type="ChEBI" id="CHEBI:30616"/>
    </ligand>
</feature>
<dbReference type="InterPro" id="IPR004364">
    <property type="entry name" value="Aa-tRNA-synt_II"/>
</dbReference>
<feature type="region of interest" description="Disordered" evidence="8">
    <location>
        <begin position="563"/>
        <end position="591"/>
    </location>
</feature>
<dbReference type="Gene3D" id="3.30.1360.30">
    <property type="entry name" value="GAD-like domain"/>
    <property type="match status" value="1"/>
</dbReference>
<feature type="binding site" evidence="7">
    <location>
        <position position="482"/>
    </location>
    <ligand>
        <name>ATP</name>
        <dbReference type="ChEBI" id="CHEBI:30616"/>
    </ligand>
</feature>
<dbReference type="InterPro" id="IPR047089">
    <property type="entry name" value="Asp-tRNA-ligase_1_N"/>
</dbReference>
<dbReference type="EC" id="6.1.1.23" evidence="7"/>
<evidence type="ECO:0000313" key="10">
    <source>
        <dbReference type="EMBL" id="ORA80063.1"/>
    </source>
</evidence>
<feature type="compositionally biased region" description="Basic and acidic residues" evidence="8">
    <location>
        <begin position="575"/>
        <end position="591"/>
    </location>
</feature>
<comment type="similarity">
    <text evidence="1 7">Belongs to the class-II aminoacyl-tRNA synthetase family. Type 1 subfamily.</text>
</comment>
<dbReference type="Pfam" id="PF01336">
    <property type="entry name" value="tRNA_anti-codon"/>
    <property type="match status" value="1"/>
</dbReference>
<dbReference type="Gene3D" id="3.30.930.10">
    <property type="entry name" value="Bira Bifunctional Protein, Domain 2"/>
    <property type="match status" value="1"/>
</dbReference>
<gene>
    <name evidence="7" type="primary">aspS</name>
    <name evidence="10" type="ORF">BST29_17895</name>
</gene>
<evidence type="ECO:0000256" key="2">
    <source>
        <dbReference type="ARBA" id="ARBA00022598"/>
    </source>
</evidence>
<comment type="caution">
    <text evidence="10">The sequence shown here is derived from an EMBL/GenBank/DDBJ whole genome shotgun (WGS) entry which is preliminary data.</text>
</comment>
<comment type="subcellular location">
    <subcellularLocation>
        <location evidence="7">Cytoplasm</location>
    </subcellularLocation>
</comment>
<keyword evidence="3 7" id="KW-0547">Nucleotide-binding</keyword>
<evidence type="ECO:0000256" key="8">
    <source>
        <dbReference type="SAM" id="MobiDB-lite"/>
    </source>
</evidence>
<dbReference type="Pfam" id="PF02938">
    <property type="entry name" value="GAD"/>
    <property type="match status" value="1"/>
</dbReference>
<evidence type="ECO:0000256" key="5">
    <source>
        <dbReference type="ARBA" id="ARBA00022917"/>
    </source>
</evidence>
<comment type="catalytic activity">
    <reaction evidence="7">
        <text>tRNA(Asx) + L-aspartate + ATP = L-aspartyl-tRNA(Asx) + AMP + diphosphate</text>
        <dbReference type="Rhea" id="RHEA:18349"/>
        <dbReference type="Rhea" id="RHEA-COMP:9710"/>
        <dbReference type="Rhea" id="RHEA-COMP:9711"/>
        <dbReference type="ChEBI" id="CHEBI:29991"/>
        <dbReference type="ChEBI" id="CHEBI:30616"/>
        <dbReference type="ChEBI" id="CHEBI:33019"/>
        <dbReference type="ChEBI" id="CHEBI:78442"/>
        <dbReference type="ChEBI" id="CHEBI:78516"/>
        <dbReference type="ChEBI" id="CHEBI:456215"/>
        <dbReference type="EC" id="6.1.1.23"/>
    </reaction>
</comment>
<dbReference type="NCBIfam" id="TIGR00459">
    <property type="entry name" value="aspS_bact"/>
    <property type="match status" value="1"/>
</dbReference>
<feature type="binding site" evidence="7">
    <location>
        <position position="216"/>
    </location>
    <ligand>
        <name>L-aspartate</name>
        <dbReference type="ChEBI" id="CHEBI:29991"/>
    </ligand>
</feature>
<evidence type="ECO:0000256" key="6">
    <source>
        <dbReference type="ARBA" id="ARBA00023146"/>
    </source>
</evidence>
<keyword evidence="6 7" id="KW-0030">Aminoacyl-tRNA synthetase</keyword>
<feature type="binding site" evidence="7">
    <location>
        <position position="170"/>
    </location>
    <ligand>
        <name>L-aspartate</name>
        <dbReference type="ChEBI" id="CHEBI:29991"/>
    </ligand>
</feature>
<evidence type="ECO:0000313" key="11">
    <source>
        <dbReference type="Proteomes" id="UP000243140"/>
    </source>
</evidence>
<dbReference type="InterPro" id="IPR045864">
    <property type="entry name" value="aa-tRNA-synth_II/BPL/LPL"/>
</dbReference>
<dbReference type="SUPFAM" id="SSF50249">
    <property type="entry name" value="Nucleic acid-binding proteins"/>
    <property type="match status" value="1"/>
</dbReference>
<feature type="binding site" evidence="7">
    <location>
        <position position="448"/>
    </location>
    <ligand>
        <name>L-aspartate</name>
        <dbReference type="ChEBI" id="CHEBI:29991"/>
    </ligand>
</feature>
<name>A0ABX3SNR4_MYCMA</name>
<dbReference type="CDD" id="cd00777">
    <property type="entry name" value="AspRS_core"/>
    <property type="match status" value="1"/>
</dbReference>
<keyword evidence="4 7" id="KW-0067">ATP-binding</keyword>